<dbReference type="PROSITE" id="PS51194">
    <property type="entry name" value="HELICASE_CTER"/>
    <property type="match status" value="1"/>
</dbReference>
<keyword evidence="5 11" id="KW-0347">Helicase</keyword>
<keyword evidence="6 11" id="KW-0067">ATP-binding</keyword>
<evidence type="ECO:0000259" key="13">
    <source>
        <dbReference type="PROSITE" id="PS51192"/>
    </source>
</evidence>
<feature type="domain" description="Helicase ATP-binding" evidence="13">
    <location>
        <begin position="32"/>
        <end position="206"/>
    </location>
</feature>
<dbReference type="PANTHER" id="PTHR47959:SF13">
    <property type="entry name" value="ATP-DEPENDENT RNA HELICASE RHLE"/>
    <property type="match status" value="1"/>
</dbReference>
<evidence type="ECO:0000259" key="15">
    <source>
        <dbReference type="PROSITE" id="PS51195"/>
    </source>
</evidence>
<evidence type="ECO:0000256" key="5">
    <source>
        <dbReference type="ARBA" id="ARBA00022806"/>
    </source>
</evidence>
<reference evidence="16 17" key="1">
    <citation type="journal article" date="2012" name="Stand. Genomic Sci.">
        <title>Complete genome sequence of the melanogenic marine bacterium Marinomonas mediterranea type strain (MMB-1(T)).</title>
        <authorList>
            <person name="Lucas-Elio P."/>
            <person name="Goodwin L."/>
            <person name="Woyke T."/>
            <person name="Pitluck S."/>
            <person name="Nolan M."/>
            <person name="Kyrpides N.C."/>
            <person name="Detter J.C."/>
            <person name="Copeland A."/>
            <person name="Teshima H."/>
            <person name="Bruce D."/>
            <person name="Detter C."/>
            <person name="Tapia R."/>
            <person name="Han S."/>
            <person name="Land M.L."/>
            <person name="Ivanova N."/>
            <person name="Mikhailova N."/>
            <person name="Johnston A.W."/>
            <person name="Sanchez-Amat A."/>
        </authorList>
    </citation>
    <scope>NUCLEOTIDE SEQUENCE [LARGE SCALE GENOMIC DNA]</scope>
    <source>
        <strain evidence="17">ATCC 700492 / JCM 21426 / NBRC 103028 / MMB-1</strain>
    </source>
</reference>
<evidence type="ECO:0000256" key="6">
    <source>
        <dbReference type="ARBA" id="ARBA00022840"/>
    </source>
</evidence>
<dbReference type="GO" id="GO:0005524">
    <property type="term" value="F:ATP binding"/>
    <property type="evidence" value="ECO:0007669"/>
    <property type="project" value="UniProtKB-KW"/>
</dbReference>
<dbReference type="PROSITE" id="PS51192">
    <property type="entry name" value="HELICASE_ATP_BIND_1"/>
    <property type="match status" value="1"/>
</dbReference>
<evidence type="ECO:0000259" key="14">
    <source>
        <dbReference type="PROSITE" id="PS51194"/>
    </source>
</evidence>
<dbReference type="FunFam" id="3.40.50.300:FF:000468">
    <property type="entry name" value="ATP-dependent RNA helicase RhlE"/>
    <property type="match status" value="1"/>
</dbReference>
<dbReference type="Gene3D" id="3.40.50.300">
    <property type="entry name" value="P-loop containing nucleotide triphosphate hydrolases"/>
    <property type="match status" value="2"/>
</dbReference>
<keyword evidence="4 11" id="KW-0378">Hydrolase</keyword>
<dbReference type="FunFam" id="3.40.50.300:FF:000108">
    <property type="entry name" value="ATP-dependent RNA helicase RhlE"/>
    <property type="match status" value="1"/>
</dbReference>
<dbReference type="PROSITE" id="PS51195">
    <property type="entry name" value="Q_MOTIF"/>
    <property type="match status" value="1"/>
</dbReference>
<dbReference type="GO" id="GO:0042255">
    <property type="term" value="P:ribosome assembly"/>
    <property type="evidence" value="ECO:0007669"/>
    <property type="project" value="UniProtKB-ARBA"/>
</dbReference>
<dbReference type="OrthoDB" id="9808889at2"/>
<dbReference type="SUPFAM" id="SSF52540">
    <property type="entry name" value="P-loop containing nucleoside triphosphate hydrolases"/>
    <property type="match status" value="1"/>
</dbReference>
<dbReference type="CDD" id="cd00268">
    <property type="entry name" value="DEADc"/>
    <property type="match status" value="1"/>
</dbReference>
<feature type="domain" description="Helicase C-terminal" evidence="14">
    <location>
        <begin position="217"/>
        <end position="382"/>
    </location>
</feature>
<dbReference type="KEGG" id="mme:Marme_0438"/>
<evidence type="ECO:0000256" key="7">
    <source>
        <dbReference type="ARBA" id="ARBA00038437"/>
    </source>
</evidence>
<dbReference type="PROSITE" id="PS00039">
    <property type="entry name" value="DEAD_ATP_HELICASE"/>
    <property type="match status" value="1"/>
</dbReference>
<proteinExistence type="inferred from homology"/>
<dbReference type="InterPro" id="IPR014014">
    <property type="entry name" value="RNA_helicase_DEAD_Q_motif"/>
</dbReference>
<evidence type="ECO:0000256" key="1">
    <source>
        <dbReference type="ARBA" id="ARBA00012552"/>
    </source>
</evidence>
<dbReference type="InterPro" id="IPR014001">
    <property type="entry name" value="Helicase_ATP-bd"/>
</dbReference>
<dbReference type="PATRIC" id="fig|717774.3.peg.450"/>
<feature type="compositionally biased region" description="Basic residues" evidence="12">
    <location>
        <begin position="390"/>
        <end position="404"/>
    </location>
</feature>
<evidence type="ECO:0000256" key="11">
    <source>
        <dbReference type="RuleBase" id="RU000492"/>
    </source>
</evidence>
<keyword evidence="3 11" id="KW-0547">Nucleotide-binding</keyword>
<dbReference type="PANTHER" id="PTHR47959">
    <property type="entry name" value="ATP-DEPENDENT RNA HELICASE RHLE-RELATED"/>
    <property type="match status" value="1"/>
</dbReference>
<feature type="short sequence motif" description="Q motif" evidence="10">
    <location>
        <begin position="1"/>
        <end position="29"/>
    </location>
</feature>
<dbReference type="GO" id="GO:0016787">
    <property type="term" value="F:hydrolase activity"/>
    <property type="evidence" value="ECO:0007669"/>
    <property type="project" value="UniProtKB-KW"/>
</dbReference>
<evidence type="ECO:0000256" key="4">
    <source>
        <dbReference type="ARBA" id="ARBA00022801"/>
    </source>
</evidence>
<evidence type="ECO:0000256" key="3">
    <source>
        <dbReference type="ARBA" id="ARBA00022741"/>
    </source>
</evidence>
<name>F2JZF4_MARM1</name>
<sequence>MSFSSLGLSAPILDAIKSQGYSEPSPIQAMAIPAVLEGKDVMAAAQTGTGKTAGFTLPILELLSKGEKARSNNVRALVLTPTRELAAQVHENAAAYSQNLPLRAEVVFGGVKINPQMMKLRRGVDVLVATPGRLLDLFSQNAISFKQLEILVLDEADRMLDMGFIHDIKRILKLLPKERQTLLFSATFSDDIRELAQNVVKDAVEVSVTPPNTTVEVIRQSLIPVDKSKKSAALKFLIQSRDLSQVLVFSRTKHGANRLATLFQKAGIEAAAIHGNKSQGARTKALAGFKSGEIRVLVATDIAARGIDIDQLPHVVNFDLPNVPADYVHRIGRTGRAGATGEAISLVSEDEADQLSDIENLIRKPIPRDYLEGFKPVNEVRETRISDKVKKPKKPKKPKSRSTSRHNNGQRSGELARGHKPTGQR</sequence>
<dbReference type="SMART" id="SM00487">
    <property type="entry name" value="DEXDc"/>
    <property type="match status" value="1"/>
</dbReference>
<dbReference type="InterPro" id="IPR044742">
    <property type="entry name" value="DEAD/DEAH_RhlB"/>
</dbReference>
<dbReference type="Pfam" id="PF00270">
    <property type="entry name" value="DEAD"/>
    <property type="match status" value="1"/>
</dbReference>
<dbReference type="InterPro" id="IPR011545">
    <property type="entry name" value="DEAD/DEAH_box_helicase_dom"/>
</dbReference>
<keyword evidence="2" id="KW-0963">Cytoplasm</keyword>
<dbReference type="GO" id="GO:0003676">
    <property type="term" value="F:nucleic acid binding"/>
    <property type="evidence" value="ECO:0007669"/>
    <property type="project" value="InterPro"/>
</dbReference>
<comment type="catalytic activity">
    <reaction evidence="8">
        <text>ATP + H2O = ADP + phosphate + H(+)</text>
        <dbReference type="Rhea" id="RHEA:13065"/>
        <dbReference type="ChEBI" id="CHEBI:15377"/>
        <dbReference type="ChEBI" id="CHEBI:15378"/>
        <dbReference type="ChEBI" id="CHEBI:30616"/>
        <dbReference type="ChEBI" id="CHEBI:43474"/>
        <dbReference type="ChEBI" id="CHEBI:456216"/>
        <dbReference type="EC" id="3.6.4.13"/>
    </reaction>
</comment>
<organism evidence="16 17">
    <name type="scientific">Marinomonas mediterranea (strain ATCC 700492 / JCM 21426 / NBRC 103028 / MMB-1)</name>
    <dbReference type="NCBI Taxonomy" id="717774"/>
    <lineage>
        <taxon>Bacteria</taxon>
        <taxon>Pseudomonadati</taxon>
        <taxon>Pseudomonadota</taxon>
        <taxon>Gammaproteobacteria</taxon>
        <taxon>Oceanospirillales</taxon>
        <taxon>Oceanospirillaceae</taxon>
        <taxon>Marinomonas</taxon>
    </lineage>
</organism>
<dbReference type="SMART" id="SM00490">
    <property type="entry name" value="HELICc"/>
    <property type="match status" value="1"/>
</dbReference>
<protein>
    <recommendedName>
        <fullName evidence="9">DEAD-box ATP-dependent RNA helicase RhpA</fullName>
        <ecNumber evidence="1">3.6.4.13</ecNumber>
    </recommendedName>
</protein>
<feature type="domain" description="DEAD-box RNA helicase Q" evidence="15">
    <location>
        <begin position="1"/>
        <end position="29"/>
    </location>
</feature>
<dbReference type="Proteomes" id="UP000001062">
    <property type="component" value="Chromosome"/>
</dbReference>
<gene>
    <name evidence="16" type="ordered locus">Marme_0438</name>
</gene>
<dbReference type="RefSeq" id="WP_013659643.1">
    <property type="nucleotide sequence ID" value="NC_015276.1"/>
</dbReference>
<comment type="similarity">
    <text evidence="7 11">Belongs to the DEAD box helicase family.</text>
</comment>
<feature type="region of interest" description="Disordered" evidence="12">
    <location>
        <begin position="381"/>
        <end position="425"/>
    </location>
</feature>
<dbReference type="GO" id="GO:0005829">
    <property type="term" value="C:cytosol"/>
    <property type="evidence" value="ECO:0007669"/>
    <property type="project" value="TreeGrafter"/>
</dbReference>
<dbReference type="EMBL" id="CP002583">
    <property type="protein sequence ID" value="ADZ89737.1"/>
    <property type="molecule type" value="Genomic_DNA"/>
</dbReference>
<dbReference type="InterPro" id="IPR001650">
    <property type="entry name" value="Helicase_C-like"/>
</dbReference>
<dbReference type="GO" id="GO:0009266">
    <property type="term" value="P:response to temperature stimulus"/>
    <property type="evidence" value="ECO:0007669"/>
    <property type="project" value="UniProtKB-ARBA"/>
</dbReference>
<evidence type="ECO:0000256" key="12">
    <source>
        <dbReference type="SAM" id="MobiDB-lite"/>
    </source>
</evidence>
<dbReference type="STRING" id="717774.Marme_0438"/>
<dbReference type="InterPro" id="IPR000629">
    <property type="entry name" value="RNA-helicase_DEAD-box_CS"/>
</dbReference>
<keyword evidence="17" id="KW-1185">Reference proteome</keyword>
<dbReference type="Pfam" id="PF00271">
    <property type="entry name" value="Helicase_C"/>
    <property type="match status" value="1"/>
</dbReference>
<evidence type="ECO:0000256" key="10">
    <source>
        <dbReference type="PROSITE-ProRule" id="PRU00552"/>
    </source>
</evidence>
<evidence type="ECO:0000313" key="17">
    <source>
        <dbReference type="Proteomes" id="UP000001062"/>
    </source>
</evidence>
<dbReference type="GO" id="GO:0003724">
    <property type="term" value="F:RNA helicase activity"/>
    <property type="evidence" value="ECO:0007669"/>
    <property type="project" value="UniProtKB-EC"/>
</dbReference>
<dbReference type="eggNOG" id="COG0513">
    <property type="taxonomic scope" value="Bacteria"/>
</dbReference>
<accession>F2JZF4</accession>
<evidence type="ECO:0000256" key="2">
    <source>
        <dbReference type="ARBA" id="ARBA00022490"/>
    </source>
</evidence>
<evidence type="ECO:0000313" key="16">
    <source>
        <dbReference type="EMBL" id="ADZ89737.1"/>
    </source>
</evidence>
<dbReference type="HOGENOM" id="CLU_003041_28_3_6"/>
<dbReference type="CDD" id="cd18787">
    <property type="entry name" value="SF2_C_DEAD"/>
    <property type="match status" value="1"/>
</dbReference>
<dbReference type="InterPro" id="IPR027417">
    <property type="entry name" value="P-loop_NTPase"/>
</dbReference>
<evidence type="ECO:0000256" key="8">
    <source>
        <dbReference type="ARBA" id="ARBA00047984"/>
    </source>
</evidence>
<dbReference type="EC" id="3.6.4.13" evidence="1"/>
<dbReference type="AlphaFoldDB" id="F2JZF4"/>
<evidence type="ECO:0000256" key="9">
    <source>
        <dbReference type="ARBA" id="ARBA00074363"/>
    </source>
</evidence>
<dbReference type="InterPro" id="IPR050079">
    <property type="entry name" value="DEAD_box_RNA_helicase"/>
</dbReference>